<comment type="caution">
    <text evidence="2">The sequence shown here is derived from an EMBL/GenBank/DDBJ whole genome shotgun (WGS) entry which is preliminary data.</text>
</comment>
<accession>A0ABQ1PIQ1</accession>
<evidence type="ECO:0000256" key="1">
    <source>
        <dbReference type="SAM" id="Phobius"/>
    </source>
</evidence>
<keyword evidence="1" id="KW-1133">Transmembrane helix</keyword>
<proteinExistence type="predicted"/>
<evidence type="ECO:0000313" key="3">
    <source>
        <dbReference type="Proteomes" id="UP000630615"/>
    </source>
</evidence>
<gene>
    <name evidence="2" type="ORF">GCM10011573_29120</name>
</gene>
<dbReference type="Proteomes" id="UP000630615">
    <property type="component" value="Unassembled WGS sequence"/>
</dbReference>
<keyword evidence="1" id="KW-0812">Transmembrane</keyword>
<dbReference type="RefSeq" id="WP_088270695.1">
    <property type="nucleotide sequence ID" value="NZ_BMKI01000007.1"/>
</dbReference>
<name>A0ABQ1PIQ1_9ENTE</name>
<feature type="transmembrane region" description="Helical" evidence="1">
    <location>
        <begin position="16"/>
        <end position="35"/>
    </location>
</feature>
<evidence type="ECO:0000313" key="2">
    <source>
        <dbReference type="EMBL" id="GGC97776.1"/>
    </source>
</evidence>
<protein>
    <recommendedName>
        <fullName evidence="4">FtsX extracellular domain-containing protein</fullName>
    </recommendedName>
</protein>
<sequence length="143" mass="16533">MIFNSNDMKKHKKKSIIIFITLIVILIGSFGVYKYKQAYDSQHMYDGKIVVYMRLGSSEQETISMFNELFETDTLDEITYSSADALFEKYYKTTPEPGTNSFYSIFICLPKSSLNYDKVYAKLKKLEISTNFCDRVSKGGKSR</sequence>
<keyword evidence="1" id="KW-0472">Membrane</keyword>
<organism evidence="2 3">
    <name type="scientific">Enterococcus wangshanyuanii</name>
    <dbReference type="NCBI Taxonomy" id="2005703"/>
    <lineage>
        <taxon>Bacteria</taxon>
        <taxon>Bacillati</taxon>
        <taxon>Bacillota</taxon>
        <taxon>Bacilli</taxon>
        <taxon>Lactobacillales</taxon>
        <taxon>Enterococcaceae</taxon>
        <taxon>Enterococcus</taxon>
    </lineage>
</organism>
<keyword evidence="3" id="KW-1185">Reference proteome</keyword>
<evidence type="ECO:0008006" key="4">
    <source>
        <dbReference type="Google" id="ProtNLM"/>
    </source>
</evidence>
<reference evidence="3" key="1">
    <citation type="journal article" date="2019" name="Int. J. Syst. Evol. Microbiol.">
        <title>The Global Catalogue of Microorganisms (GCM) 10K type strain sequencing project: providing services to taxonomists for standard genome sequencing and annotation.</title>
        <authorList>
            <consortium name="The Broad Institute Genomics Platform"/>
            <consortium name="The Broad Institute Genome Sequencing Center for Infectious Disease"/>
            <person name="Wu L."/>
            <person name="Ma J."/>
        </authorList>
    </citation>
    <scope>NUCLEOTIDE SEQUENCE [LARGE SCALE GENOMIC DNA]</scope>
    <source>
        <strain evidence="3">CGMCC 1.15942</strain>
    </source>
</reference>
<dbReference type="EMBL" id="BMKI01000007">
    <property type="protein sequence ID" value="GGC97776.1"/>
    <property type="molecule type" value="Genomic_DNA"/>
</dbReference>